<dbReference type="InterPro" id="IPR002937">
    <property type="entry name" value="Amino_oxidase"/>
</dbReference>
<feature type="signal peptide" evidence="1">
    <location>
        <begin position="1"/>
        <end position="24"/>
    </location>
</feature>
<dbReference type="EMBL" id="ML978713">
    <property type="protein sequence ID" value="KAF2090381.1"/>
    <property type="molecule type" value="Genomic_DNA"/>
</dbReference>
<comment type="caution">
    <text evidence="3">The sequence shown here is derived from an EMBL/GenBank/DDBJ whole genome shotgun (WGS) entry which is preliminary data.</text>
</comment>
<dbReference type="GO" id="GO:0016491">
    <property type="term" value="F:oxidoreductase activity"/>
    <property type="evidence" value="ECO:0007669"/>
    <property type="project" value="InterPro"/>
</dbReference>
<protein>
    <submittedName>
        <fullName evidence="3">Polyamine oxidase-like protein</fullName>
    </submittedName>
</protein>
<evidence type="ECO:0000256" key="1">
    <source>
        <dbReference type="SAM" id="SignalP"/>
    </source>
</evidence>
<gene>
    <name evidence="3" type="ORF">K490DRAFT_35111</name>
</gene>
<feature type="domain" description="Amine oxidase" evidence="2">
    <location>
        <begin position="48"/>
        <end position="482"/>
    </location>
</feature>
<dbReference type="PANTHER" id="PTHR10742:SF313">
    <property type="entry name" value="AMINE OXIDASE"/>
    <property type="match status" value="1"/>
</dbReference>
<dbReference type="GO" id="GO:0006598">
    <property type="term" value="P:polyamine catabolic process"/>
    <property type="evidence" value="ECO:0007669"/>
    <property type="project" value="TreeGrafter"/>
</dbReference>
<evidence type="ECO:0000313" key="4">
    <source>
        <dbReference type="Proteomes" id="UP000799776"/>
    </source>
</evidence>
<evidence type="ECO:0000313" key="3">
    <source>
        <dbReference type="EMBL" id="KAF2090381.1"/>
    </source>
</evidence>
<evidence type="ECO:0000259" key="2">
    <source>
        <dbReference type="Pfam" id="PF01593"/>
    </source>
</evidence>
<dbReference type="SUPFAM" id="SSF54373">
    <property type="entry name" value="FAD-linked reductases, C-terminal domain"/>
    <property type="match status" value="1"/>
</dbReference>
<keyword evidence="4" id="KW-1185">Reference proteome</keyword>
<dbReference type="Gene3D" id="3.90.660.10">
    <property type="match status" value="1"/>
</dbReference>
<keyword evidence="1" id="KW-0732">Signal</keyword>
<accession>A0A9P4HWC0</accession>
<dbReference type="InterPro" id="IPR050281">
    <property type="entry name" value="Flavin_monoamine_oxidase"/>
</dbReference>
<dbReference type="SUPFAM" id="SSF51905">
    <property type="entry name" value="FAD/NAD(P)-binding domain"/>
    <property type="match status" value="1"/>
</dbReference>
<name>A0A9P4HWC0_9PEZI</name>
<dbReference type="InterPro" id="IPR036188">
    <property type="entry name" value="FAD/NAD-bd_sf"/>
</dbReference>
<dbReference type="OrthoDB" id="7777654at2759"/>
<sequence length="538" mass="60093">MLSLGRTAFALIATLACFQTGCSAYAFEPHEGKQCRRTTVAVLGAGTAGITAAQALSNASISDFLIVEYNDHIGGRVAHTDFGTKDDGSPYVVELGANWVQGLGTAGGPENPIWTFAKKWNVTNTYSNYSSILTYNETGAVDYTDLLDDFEDAYAVAEQNAGYILTENLQDRSTRAGFSLAGWKPKHNMAMQAVEWWCWDWETAWTPEESSFEFGITGYNATFYQFSEDNNYVWDQRGFNTWIIGQASTYLKPNDSRLLLNTVVKNISYSDSGVTIYNEDGSCISAAYAICTFSLGVLQNDVVEFTPALPDWKQTAIEMFQMGTYTKIFLQFNETFWDPDTQFFLYASPTTRGYYPVWQSLSTPGFIPGSNIIFVTVVEDESHRIEKQSDEQTKAEVMEVLRQMFPDKCIPEPIDFMYPRWSLEPWAHGSYSNWPTGTTLEMHQNLRANVERLWFAGEALSAEYFGFLQGAWFEGREAGERIAGLLGKGCVDADAEGNKTGACGAQKRYEVLHGTTEDSEYDVANGWPVSTFLTYGDV</sequence>
<dbReference type="Gene3D" id="3.50.50.60">
    <property type="entry name" value="FAD/NAD(P)-binding domain"/>
    <property type="match status" value="1"/>
</dbReference>
<reference evidence="3" key="1">
    <citation type="journal article" date="2020" name="Stud. Mycol.">
        <title>101 Dothideomycetes genomes: a test case for predicting lifestyles and emergence of pathogens.</title>
        <authorList>
            <person name="Haridas S."/>
            <person name="Albert R."/>
            <person name="Binder M."/>
            <person name="Bloem J."/>
            <person name="Labutti K."/>
            <person name="Salamov A."/>
            <person name="Andreopoulos B."/>
            <person name="Baker S."/>
            <person name="Barry K."/>
            <person name="Bills G."/>
            <person name="Bluhm B."/>
            <person name="Cannon C."/>
            <person name="Castanera R."/>
            <person name="Culley D."/>
            <person name="Daum C."/>
            <person name="Ezra D."/>
            <person name="Gonzalez J."/>
            <person name="Henrissat B."/>
            <person name="Kuo A."/>
            <person name="Liang C."/>
            <person name="Lipzen A."/>
            <person name="Lutzoni F."/>
            <person name="Magnuson J."/>
            <person name="Mondo S."/>
            <person name="Nolan M."/>
            <person name="Ohm R."/>
            <person name="Pangilinan J."/>
            <person name="Park H.-J."/>
            <person name="Ramirez L."/>
            <person name="Alfaro M."/>
            <person name="Sun H."/>
            <person name="Tritt A."/>
            <person name="Yoshinaga Y."/>
            <person name="Zwiers L.-H."/>
            <person name="Turgeon B."/>
            <person name="Goodwin S."/>
            <person name="Spatafora J."/>
            <person name="Crous P."/>
            <person name="Grigoriev I."/>
        </authorList>
    </citation>
    <scope>NUCLEOTIDE SEQUENCE</scope>
    <source>
        <strain evidence="3">CBS 121410</strain>
    </source>
</reference>
<organism evidence="3 4">
    <name type="scientific">Saccharata proteae CBS 121410</name>
    <dbReference type="NCBI Taxonomy" id="1314787"/>
    <lineage>
        <taxon>Eukaryota</taxon>
        <taxon>Fungi</taxon>
        <taxon>Dikarya</taxon>
        <taxon>Ascomycota</taxon>
        <taxon>Pezizomycotina</taxon>
        <taxon>Dothideomycetes</taxon>
        <taxon>Dothideomycetes incertae sedis</taxon>
        <taxon>Botryosphaeriales</taxon>
        <taxon>Saccharataceae</taxon>
        <taxon>Saccharata</taxon>
    </lineage>
</organism>
<dbReference type="PANTHER" id="PTHR10742">
    <property type="entry name" value="FLAVIN MONOAMINE OXIDASE"/>
    <property type="match status" value="1"/>
</dbReference>
<proteinExistence type="predicted"/>
<feature type="chain" id="PRO_5040494510" evidence="1">
    <location>
        <begin position="25"/>
        <end position="538"/>
    </location>
</feature>
<dbReference type="Proteomes" id="UP000799776">
    <property type="component" value="Unassembled WGS sequence"/>
</dbReference>
<dbReference type="PROSITE" id="PS51257">
    <property type="entry name" value="PROKAR_LIPOPROTEIN"/>
    <property type="match status" value="1"/>
</dbReference>
<dbReference type="Pfam" id="PF01593">
    <property type="entry name" value="Amino_oxidase"/>
    <property type="match status" value="1"/>
</dbReference>
<dbReference type="AlphaFoldDB" id="A0A9P4HWC0"/>